<organism evidence="9 10">
    <name type="scientific">Tumebacillus flagellatus</name>
    <dbReference type="NCBI Taxonomy" id="1157490"/>
    <lineage>
        <taxon>Bacteria</taxon>
        <taxon>Bacillati</taxon>
        <taxon>Bacillota</taxon>
        <taxon>Bacilli</taxon>
        <taxon>Bacillales</taxon>
        <taxon>Alicyclobacillaceae</taxon>
        <taxon>Tumebacillus</taxon>
    </lineage>
</organism>
<dbReference type="AlphaFoldDB" id="A0A074MFS2"/>
<evidence type="ECO:0000313" key="9">
    <source>
        <dbReference type="EMBL" id="KEO84587.1"/>
    </source>
</evidence>
<protein>
    <recommendedName>
        <fullName evidence="3">Glucokinase</fullName>
        <ecNumber evidence="2">2.7.1.2</ecNumber>
    </recommendedName>
    <alternativeName>
        <fullName evidence="8">Glucose kinase</fullName>
    </alternativeName>
</protein>
<dbReference type="EC" id="2.7.1.2" evidence="2"/>
<reference evidence="9 10" key="1">
    <citation type="journal article" date="2013" name="Int. J. Syst. Evol. Microbiol.">
        <title>Tumebacillus flagellatus sp. nov., an alpha-amylase/pullulanase-producing bacterium isolated from cassava wastewater.</title>
        <authorList>
            <person name="Wang Q."/>
            <person name="Xie N."/>
            <person name="Qin Y."/>
            <person name="Shen N."/>
            <person name="Zhu J."/>
            <person name="Mi H."/>
            <person name="Huang R."/>
        </authorList>
    </citation>
    <scope>NUCLEOTIDE SEQUENCE [LARGE SCALE GENOMIC DNA]</scope>
    <source>
        <strain evidence="9 10">GST4</strain>
    </source>
</reference>
<evidence type="ECO:0000256" key="6">
    <source>
        <dbReference type="ARBA" id="ARBA00022777"/>
    </source>
</evidence>
<keyword evidence="6" id="KW-0418">Kinase</keyword>
<dbReference type="EMBL" id="JMIR01000003">
    <property type="protein sequence ID" value="KEO84587.1"/>
    <property type="molecule type" value="Genomic_DNA"/>
</dbReference>
<dbReference type="PROSITE" id="PS01125">
    <property type="entry name" value="ROK"/>
    <property type="match status" value="1"/>
</dbReference>
<evidence type="ECO:0000256" key="5">
    <source>
        <dbReference type="ARBA" id="ARBA00022741"/>
    </source>
</evidence>
<proteinExistence type="inferred from homology"/>
<dbReference type="eggNOG" id="COG1940">
    <property type="taxonomic scope" value="Bacteria"/>
</dbReference>
<dbReference type="PANTHER" id="PTHR18964">
    <property type="entry name" value="ROK (REPRESSOR, ORF, KINASE) FAMILY"/>
    <property type="match status" value="1"/>
</dbReference>
<keyword evidence="10" id="KW-1185">Reference proteome</keyword>
<dbReference type="Pfam" id="PF00480">
    <property type="entry name" value="ROK"/>
    <property type="match status" value="1"/>
</dbReference>
<evidence type="ECO:0000313" key="10">
    <source>
        <dbReference type="Proteomes" id="UP000027931"/>
    </source>
</evidence>
<dbReference type="PANTHER" id="PTHR18964:SF149">
    <property type="entry name" value="BIFUNCTIONAL UDP-N-ACETYLGLUCOSAMINE 2-EPIMERASE_N-ACETYLMANNOSAMINE KINASE"/>
    <property type="match status" value="1"/>
</dbReference>
<evidence type="ECO:0000256" key="7">
    <source>
        <dbReference type="ARBA" id="ARBA00022840"/>
    </source>
</evidence>
<keyword evidence="7" id="KW-0067">ATP-binding</keyword>
<name>A0A074MFS2_9BACL</name>
<gene>
    <name evidence="9" type="ORF">EL26_03460</name>
</gene>
<dbReference type="STRING" id="1157490.EL26_03460"/>
<comment type="similarity">
    <text evidence="1">Belongs to the ROK (NagC/XylR) family.</text>
</comment>
<keyword evidence="5" id="KW-0547">Nucleotide-binding</keyword>
<dbReference type="InterPro" id="IPR049874">
    <property type="entry name" value="ROK_cs"/>
</dbReference>
<evidence type="ECO:0000256" key="8">
    <source>
        <dbReference type="ARBA" id="ARBA00032386"/>
    </source>
</evidence>
<evidence type="ECO:0000256" key="1">
    <source>
        <dbReference type="ARBA" id="ARBA00006479"/>
    </source>
</evidence>
<dbReference type="GO" id="GO:0005524">
    <property type="term" value="F:ATP binding"/>
    <property type="evidence" value="ECO:0007669"/>
    <property type="project" value="UniProtKB-KW"/>
</dbReference>
<dbReference type="GO" id="GO:0005737">
    <property type="term" value="C:cytoplasm"/>
    <property type="evidence" value="ECO:0007669"/>
    <property type="project" value="InterPro"/>
</dbReference>
<evidence type="ECO:0000256" key="3">
    <source>
        <dbReference type="ARBA" id="ARBA00014701"/>
    </source>
</evidence>
<keyword evidence="4" id="KW-0808">Transferase</keyword>
<comment type="caution">
    <text evidence="9">The sequence shown here is derived from an EMBL/GenBank/DDBJ whole genome shotgun (WGS) entry which is preliminary data.</text>
</comment>
<evidence type="ECO:0000256" key="2">
    <source>
        <dbReference type="ARBA" id="ARBA00012323"/>
    </source>
</evidence>
<dbReference type="InterPro" id="IPR043129">
    <property type="entry name" value="ATPase_NBD"/>
</dbReference>
<dbReference type="Gene3D" id="3.30.420.40">
    <property type="match status" value="2"/>
</dbReference>
<dbReference type="InterPro" id="IPR004654">
    <property type="entry name" value="ROK_glcA"/>
</dbReference>
<dbReference type="GO" id="GO:0004340">
    <property type="term" value="F:glucokinase activity"/>
    <property type="evidence" value="ECO:0007669"/>
    <property type="project" value="UniProtKB-EC"/>
</dbReference>
<dbReference type="Proteomes" id="UP000027931">
    <property type="component" value="Unassembled WGS sequence"/>
</dbReference>
<dbReference type="InterPro" id="IPR000600">
    <property type="entry name" value="ROK"/>
</dbReference>
<dbReference type="NCBIfam" id="TIGR00744">
    <property type="entry name" value="ROK_glcA_fam"/>
    <property type="match status" value="1"/>
</dbReference>
<accession>A0A074MFS2</accession>
<evidence type="ECO:0000256" key="4">
    <source>
        <dbReference type="ARBA" id="ARBA00022679"/>
    </source>
</evidence>
<dbReference type="SUPFAM" id="SSF53067">
    <property type="entry name" value="Actin-like ATPase domain"/>
    <property type="match status" value="1"/>
</dbReference>
<dbReference type="GO" id="GO:0006096">
    <property type="term" value="P:glycolytic process"/>
    <property type="evidence" value="ECO:0007669"/>
    <property type="project" value="InterPro"/>
</dbReference>
<sequence length="313" mass="32517">MRKWIGLDVGGTTIKGAAVLEDGSIVYKEERPTESEQGTPHMLDRMAQFVRDLAKSAGWSFDDVAGVGVGVPAFIDFATGFVERAVNIGWYDVALVDELKKRLGDNIPVAIENDANAAGLGETWAGGGKGFDDALFVTLGTGVGGGILVDGKIVHGSNGMAGEIGHITIDPNGRLCNCGRIGCLETISSATGIVAAAQERIAGEATTLKEEEILSTRIVFEHAERGDRVAQEVVAYAIDRLGFALANIGCTLNPQVIVVGGGVAAAGETLLNQLKDAFARYALPRVTAGTAITLAELGNDAGVIGAALLQVRN</sequence>
<dbReference type="RefSeq" id="WP_038084471.1">
    <property type="nucleotide sequence ID" value="NZ_JMIR01000003.1"/>
</dbReference>